<dbReference type="AlphaFoldDB" id="A0A7D9HQJ6"/>
<name>A0A7D9HQJ6_PARCT</name>
<organism evidence="1 2">
    <name type="scientific">Paramuricea clavata</name>
    <name type="common">Red gorgonian</name>
    <name type="synonym">Violescent sea-whip</name>
    <dbReference type="NCBI Taxonomy" id="317549"/>
    <lineage>
        <taxon>Eukaryota</taxon>
        <taxon>Metazoa</taxon>
        <taxon>Cnidaria</taxon>
        <taxon>Anthozoa</taxon>
        <taxon>Octocorallia</taxon>
        <taxon>Malacalcyonacea</taxon>
        <taxon>Plexauridae</taxon>
        <taxon>Paramuricea</taxon>
    </lineage>
</organism>
<keyword evidence="2" id="KW-1185">Reference proteome</keyword>
<dbReference type="Proteomes" id="UP001152795">
    <property type="component" value="Unassembled WGS sequence"/>
</dbReference>
<dbReference type="OrthoDB" id="6155112at2759"/>
<gene>
    <name evidence="1" type="ORF">PACLA_8A034887</name>
</gene>
<evidence type="ECO:0000313" key="1">
    <source>
        <dbReference type="EMBL" id="CAB3990362.1"/>
    </source>
</evidence>
<dbReference type="PANTHER" id="PTHR31751">
    <property type="entry name" value="SI:CH211-108C17.2-RELATED-RELATED"/>
    <property type="match status" value="1"/>
</dbReference>
<dbReference type="PANTHER" id="PTHR31751:SF7">
    <property type="entry name" value="THAP-TYPE DOMAIN-CONTAINING PROTEIN"/>
    <property type="match status" value="1"/>
</dbReference>
<evidence type="ECO:0000313" key="2">
    <source>
        <dbReference type="Proteomes" id="UP001152795"/>
    </source>
</evidence>
<dbReference type="EMBL" id="CACRXK020001646">
    <property type="protein sequence ID" value="CAB3990362.1"/>
    <property type="molecule type" value="Genomic_DNA"/>
</dbReference>
<proteinExistence type="predicted"/>
<accession>A0A7D9HQJ6</accession>
<comment type="caution">
    <text evidence="1">The sequence shown here is derived from an EMBL/GenBank/DDBJ whole genome shotgun (WGS) entry which is preliminary data.</text>
</comment>
<sequence>MHEELDYVLYVEVVGVRHAQLKSVVMEKDGCEWAMDFLMQKLSVQEFVTDASSQLIKMLATDKKYENVAHQLDIWHKSNKYEGLKAHSILAAIDHNHHLHRKQARNSKGELVYSRRWSKRAKRWKVVIVKEKKNFSYLPFMTARVLKEASKTWNKHVMPVQSAQDPKNVARTIASLPPPPTSELVKEHISRY</sequence>
<reference evidence="1" key="1">
    <citation type="submission" date="2020-04" db="EMBL/GenBank/DDBJ databases">
        <authorList>
            <person name="Alioto T."/>
            <person name="Alioto T."/>
            <person name="Gomez Garrido J."/>
        </authorList>
    </citation>
    <scope>NUCLEOTIDE SEQUENCE</scope>
    <source>
        <strain evidence="1">A484AB</strain>
    </source>
</reference>
<protein>
    <submittedName>
        <fullName evidence="1">Uncharacterized protein</fullName>
    </submittedName>
</protein>